<dbReference type="GeneID" id="85361892"/>
<feature type="compositionally biased region" description="Polar residues" evidence="1">
    <location>
        <begin position="1"/>
        <end position="18"/>
    </location>
</feature>
<evidence type="ECO:0000256" key="1">
    <source>
        <dbReference type="SAM" id="MobiDB-lite"/>
    </source>
</evidence>
<protein>
    <submittedName>
        <fullName evidence="2">Uncharacterized protein</fullName>
    </submittedName>
</protein>
<dbReference type="Proteomes" id="UP001175211">
    <property type="component" value="Unassembled WGS sequence"/>
</dbReference>
<accession>A0AA39MQG5</accession>
<gene>
    <name evidence="2" type="ORF">EV420DRAFT_1649675</name>
</gene>
<proteinExistence type="predicted"/>
<comment type="caution">
    <text evidence="2">The sequence shown here is derived from an EMBL/GenBank/DDBJ whole genome shotgun (WGS) entry which is preliminary data.</text>
</comment>
<feature type="region of interest" description="Disordered" evidence="1">
    <location>
        <begin position="1"/>
        <end position="36"/>
    </location>
</feature>
<name>A0AA39MQG5_ARMTA</name>
<keyword evidence="3" id="KW-1185">Reference proteome</keyword>
<evidence type="ECO:0000313" key="2">
    <source>
        <dbReference type="EMBL" id="KAK0442503.1"/>
    </source>
</evidence>
<dbReference type="EMBL" id="JAUEPS010000064">
    <property type="protein sequence ID" value="KAK0442503.1"/>
    <property type="molecule type" value="Genomic_DNA"/>
</dbReference>
<organism evidence="2 3">
    <name type="scientific">Armillaria tabescens</name>
    <name type="common">Ringless honey mushroom</name>
    <name type="synonym">Agaricus tabescens</name>
    <dbReference type="NCBI Taxonomy" id="1929756"/>
    <lineage>
        <taxon>Eukaryota</taxon>
        <taxon>Fungi</taxon>
        <taxon>Dikarya</taxon>
        <taxon>Basidiomycota</taxon>
        <taxon>Agaricomycotina</taxon>
        <taxon>Agaricomycetes</taxon>
        <taxon>Agaricomycetidae</taxon>
        <taxon>Agaricales</taxon>
        <taxon>Marasmiineae</taxon>
        <taxon>Physalacriaceae</taxon>
        <taxon>Desarmillaria</taxon>
    </lineage>
</organism>
<evidence type="ECO:0000313" key="3">
    <source>
        <dbReference type="Proteomes" id="UP001175211"/>
    </source>
</evidence>
<sequence length="126" mass="14302">MSRTITPVQSPPQSNSSHLELMPQPPSDEPLEPTSYHPRFGWDFDVNDSKILRAKSRELYALREGVRDRSLNIHYVFTVTFPAAFRKSDSPEARDLPLFACVSGTYNITITSFIQNFSDLDIPEAI</sequence>
<dbReference type="AlphaFoldDB" id="A0AA39MQG5"/>
<reference evidence="2" key="1">
    <citation type="submission" date="2023-06" db="EMBL/GenBank/DDBJ databases">
        <authorList>
            <consortium name="Lawrence Berkeley National Laboratory"/>
            <person name="Ahrendt S."/>
            <person name="Sahu N."/>
            <person name="Indic B."/>
            <person name="Wong-Bajracharya J."/>
            <person name="Merenyi Z."/>
            <person name="Ke H.-M."/>
            <person name="Monk M."/>
            <person name="Kocsube S."/>
            <person name="Drula E."/>
            <person name="Lipzen A."/>
            <person name="Balint B."/>
            <person name="Henrissat B."/>
            <person name="Andreopoulos B."/>
            <person name="Martin F.M."/>
            <person name="Harder C.B."/>
            <person name="Rigling D."/>
            <person name="Ford K.L."/>
            <person name="Foster G.D."/>
            <person name="Pangilinan J."/>
            <person name="Papanicolaou A."/>
            <person name="Barry K."/>
            <person name="LaButti K."/>
            <person name="Viragh M."/>
            <person name="Koriabine M."/>
            <person name="Yan M."/>
            <person name="Riley R."/>
            <person name="Champramary S."/>
            <person name="Plett K.L."/>
            <person name="Tsai I.J."/>
            <person name="Slot J."/>
            <person name="Sipos G."/>
            <person name="Plett J."/>
            <person name="Nagy L.G."/>
            <person name="Grigoriev I.V."/>
        </authorList>
    </citation>
    <scope>NUCLEOTIDE SEQUENCE</scope>
    <source>
        <strain evidence="2">CCBAS 213</strain>
    </source>
</reference>
<dbReference type="RefSeq" id="XP_060324321.1">
    <property type="nucleotide sequence ID" value="XM_060478344.1"/>
</dbReference>